<feature type="transmembrane region" description="Helical" evidence="1">
    <location>
        <begin position="17"/>
        <end position="38"/>
    </location>
</feature>
<name>Q4ZA67_9CAUD</name>
<keyword evidence="3" id="KW-1185">Reference proteome</keyword>
<organism evidence="2 3">
    <name type="scientific">Staphylococcus phage X2</name>
    <dbReference type="NCBI Taxonomy" id="2908152"/>
    <lineage>
        <taxon>Viruses</taxon>
        <taxon>Duplodnaviria</taxon>
        <taxon>Heunggongvirae</taxon>
        <taxon>Uroviricota</taxon>
        <taxon>Caudoviricetes</taxon>
        <taxon>Azeredovirinae</taxon>
        <taxon>Phietavirus</taxon>
        <taxon>Phietavirus X2</taxon>
    </lineage>
</organism>
<dbReference type="EMBL" id="AY954968">
    <property type="protein sequence ID" value="AAX92074.1"/>
    <property type="molecule type" value="Genomic_DNA"/>
</dbReference>
<accession>Q4ZA67</accession>
<reference evidence="2 3" key="1">
    <citation type="journal article" date="2005" name="Proc. Natl. Acad. Sci. U.S.A.">
        <title>The complete genomes and proteomes of 27 Staphylococcus aureus bacteriophages.</title>
        <authorList>
            <person name="Kwan T."/>
            <person name="Liu J."/>
            <person name="Dubow M."/>
            <person name="Gros P."/>
            <person name="Pelletier J."/>
        </authorList>
    </citation>
    <scope>NUCLEOTIDE SEQUENCE</scope>
</reference>
<evidence type="ECO:0000256" key="1">
    <source>
        <dbReference type="SAM" id="Phobius"/>
    </source>
</evidence>
<sequence length="50" mass="5644">MISVVIDSLIIVSFKSIIFSGFIFKPLQIFIIFSTLALNTPRSKIERTVV</sequence>
<keyword evidence="1" id="KW-1133">Transmembrane helix</keyword>
<protein>
    <submittedName>
        <fullName evidence="2">ORF112</fullName>
    </submittedName>
</protein>
<dbReference type="KEGG" id="vg:5133896"/>
<dbReference type="GeneID" id="5133896"/>
<dbReference type="Proteomes" id="UP000000973">
    <property type="component" value="Segment"/>
</dbReference>
<keyword evidence="1" id="KW-0812">Transmembrane</keyword>
<proteinExistence type="predicted"/>
<keyword evidence="1" id="KW-0472">Membrane</keyword>
<dbReference type="RefSeq" id="YP_240859.1">
    <property type="nucleotide sequence ID" value="NC_007065.1"/>
</dbReference>
<evidence type="ECO:0000313" key="2">
    <source>
        <dbReference type="EMBL" id="AAX92074.1"/>
    </source>
</evidence>
<evidence type="ECO:0000313" key="3">
    <source>
        <dbReference type="Proteomes" id="UP000000973"/>
    </source>
</evidence>